<dbReference type="SMART" id="SM00225">
    <property type="entry name" value="BTB"/>
    <property type="match status" value="2"/>
</dbReference>
<feature type="domain" description="BTB" evidence="10">
    <location>
        <begin position="9"/>
        <end position="127"/>
    </location>
</feature>
<keyword evidence="1" id="KW-1003">Cell membrane</keyword>
<evidence type="ECO:0000256" key="7">
    <source>
        <dbReference type="ARBA" id="ARBA00034100"/>
    </source>
</evidence>
<feature type="domain" description="BTB" evidence="10">
    <location>
        <begin position="321"/>
        <end position="435"/>
    </location>
</feature>
<comment type="function">
    <text evidence="9">Auxiliary subunit of GABA-B receptors that determine the pharmacology and kinetics of the receptor response. Increases agonist potency and markedly alter the G-protein signaling of the receptors by accelerating onset and promoting desensitization.</text>
</comment>
<keyword evidence="3" id="KW-0770">Synapse</keyword>
<reference evidence="11" key="1">
    <citation type="submission" date="2014-01" db="EMBL/GenBank/DDBJ databases">
        <authorList>
            <person name="Aslett M."/>
        </authorList>
    </citation>
    <scope>NUCLEOTIDE SEQUENCE</scope>
</reference>
<dbReference type="GO" id="GO:0051260">
    <property type="term" value="P:protein homooligomerization"/>
    <property type="evidence" value="ECO:0007669"/>
    <property type="project" value="InterPro"/>
</dbReference>
<dbReference type="GO" id="GO:0045211">
    <property type="term" value="C:postsynaptic membrane"/>
    <property type="evidence" value="ECO:0007669"/>
    <property type="project" value="UniProtKB-SubCell"/>
</dbReference>
<evidence type="ECO:0000256" key="6">
    <source>
        <dbReference type="ARBA" id="ARBA00023273"/>
    </source>
</evidence>
<dbReference type="OrthoDB" id="2414723at2759"/>
<accession>A0A077Z9M1</accession>
<evidence type="ECO:0000256" key="1">
    <source>
        <dbReference type="ARBA" id="ARBA00022475"/>
    </source>
</evidence>
<evidence type="ECO:0000313" key="12">
    <source>
        <dbReference type="Proteomes" id="UP000030665"/>
    </source>
</evidence>
<reference evidence="11" key="2">
    <citation type="submission" date="2014-03" db="EMBL/GenBank/DDBJ databases">
        <title>The whipworm genome and dual-species transcriptomics of an intimate host-pathogen interaction.</title>
        <authorList>
            <person name="Foth B.J."/>
            <person name="Tsai I.J."/>
            <person name="Reid A.J."/>
            <person name="Bancroft A.J."/>
            <person name="Nichol S."/>
            <person name="Tracey A."/>
            <person name="Holroyd N."/>
            <person name="Cotton J.A."/>
            <person name="Stanley E.J."/>
            <person name="Zarowiecki M."/>
            <person name="Liu J.Z."/>
            <person name="Huckvale T."/>
            <person name="Cooper P.J."/>
            <person name="Grencis R.K."/>
            <person name="Berriman M."/>
        </authorList>
    </citation>
    <scope>NUCLEOTIDE SEQUENCE [LARGE SCALE GENOMIC DNA]</scope>
</reference>
<dbReference type="SUPFAM" id="SSF54695">
    <property type="entry name" value="POZ domain"/>
    <property type="match status" value="2"/>
</dbReference>
<evidence type="ECO:0000313" key="11">
    <source>
        <dbReference type="EMBL" id="CDW57112.1"/>
    </source>
</evidence>
<dbReference type="Gene3D" id="3.30.710.10">
    <property type="entry name" value="Potassium Channel Kv1.1, Chain A"/>
    <property type="match status" value="2"/>
</dbReference>
<keyword evidence="5" id="KW-0628">Postsynaptic cell membrane</keyword>
<evidence type="ECO:0000256" key="5">
    <source>
        <dbReference type="ARBA" id="ARBA00023257"/>
    </source>
</evidence>
<dbReference type="Proteomes" id="UP000030665">
    <property type="component" value="Unassembled WGS sequence"/>
</dbReference>
<evidence type="ECO:0000256" key="4">
    <source>
        <dbReference type="ARBA" id="ARBA00023136"/>
    </source>
</evidence>
<dbReference type="InterPro" id="IPR057093">
    <property type="entry name" value="H1_KCTD8_12_16"/>
</dbReference>
<evidence type="ECO:0000259" key="10">
    <source>
        <dbReference type="SMART" id="SM00225"/>
    </source>
</evidence>
<dbReference type="EMBL" id="HG806120">
    <property type="protein sequence ID" value="CDW57112.1"/>
    <property type="molecule type" value="Genomic_DNA"/>
</dbReference>
<comment type="subcellular location">
    <subcellularLocation>
        <location evidence="7">Postsynaptic cell membrane</location>
    </subcellularLocation>
    <subcellularLocation>
        <location evidence="8">Presynaptic cell membrane</location>
    </subcellularLocation>
</comment>
<dbReference type="STRING" id="36087.A0A077Z9M1"/>
<dbReference type="GO" id="GO:0042734">
    <property type="term" value="C:presynaptic membrane"/>
    <property type="evidence" value="ECO:0007669"/>
    <property type="project" value="UniProtKB-SubCell"/>
</dbReference>
<keyword evidence="12" id="KW-1185">Reference proteome</keyword>
<dbReference type="PANTHER" id="PTHR14499">
    <property type="entry name" value="POTASSIUM CHANNEL TETRAMERIZATION DOMAIN-CONTAINING"/>
    <property type="match status" value="1"/>
</dbReference>
<evidence type="ECO:0000256" key="9">
    <source>
        <dbReference type="ARBA" id="ARBA00057758"/>
    </source>
</evidence>
<evidence type="ECO:0000256" key="8">
    <source>
        <dbReference type="ARBA" id="ARBA00034111"/>
    </source>
</evidence>
<proteinExistence type="predicted"/>
<sequence length="573" mass="65904">MIDQNVSQRIIELNVGGEKYQTTLATLTKDSNSVLSRQLLALESPRDSSPPPADDTERDSVISCFSSGSYFIDRDGKLFRYVLEYLRNGKLILPESFNEYEALYEEARFFNVDGLLQEIQERIAYRAKSARDISTIDRSGEFTLCDTLDGRSDGPGHITIGYRGSFTFGRNGQAEVNFRKLNRILVCGRASTCREVFRDTLNESRDPDRGGGNRYTSRMFLKHASLEQAFDMLAEKGFRLIASCASAASYGYSDTARSGTENEEAKWNHYNEFVFFREVIYSLANRDCETNKAEMENCMISDTRDTGRVLPSLMDRSDIPDIIELHVGNCTYVTTWATVQKQGMDTAELFRQKITASKSDDKMLKKQSAFPNPTAILEFFDRDGELFRYILEYMRNSCLVLPKNFRDYKALKKEAMFYKLKQLADLVQHDEEKNWRSLNWLISSPERDSIHDHSENYITLGHMAGFTLARPGQPDAVFRKVNRITVCGKVSNCREIFGNNLNESRDPNCEVANHYTYRMFLKHNILELAFDQLALNGYRVISICSSVPWPFLPEHYVEEYDWSHYMEYVFGKA</sequence>
<evidence type="ECO:0000256" key="2">
    <source>
        <dbReference type="ARBA" id="ARBA00022553"/>
    </source>
</evidence>
<evidence type="ECO:0000256" key="3">
    <source>
        <dbReference type="ARBA" id="ARBA00023018"/>
    </source>
</evidence>
<dbReference type="InterPro" id="IPR011333">
    <property type="entry name" value="SKP1/BTB/POZ_sf"/>
</dbReference>
<keyword evidence="4" id="KW-0472">Membrane</keyword>
<keyword evidence="6" id="KW-0966">Cell projection</keyword>
<dbReference type="CDD" id="cd22204">
    <property type="entry name" value="H1_KCTD12-like"/>
    <property type="match status" value="2"/>
</dbReference>
<organism evidence="11 12">
    <name type="scientific">Trichuris trichiura</name>
    <name type="common">Whipworm</name>
    <name type="synonym">Trichocephalus trichiurus</name>
    <dbReference type="NCBI Taxonomy" id="36087"/>
    <lineage>
        <taxon>Eukaryota</taxon>
        <taxon>Metazoa</taxon>
        <taxon>Ecdysozoa</taxon>
        <taxon>Nematoda</taxon>
        <taxon>Enoplea</taxon>
        <taxon>Dorylaimia</taxon>
        <taxon>Trichinellida</taxon>
        <taxon>Trichuridae</taxon>
        <taxon>Trichuris</taxon>
    </lineage>
</organism>
<gene>
    <name evidence="11" type="ORF">TTRE_0000539901</name>
</gene>
<protein>
    <submittedName>
        <fullName evidence="11">BTB</fullName>
    </submittedName>
</protein>
<dbReference type="Pfam" id="PF23110">
    <property type="entry name" value="H1_KCTD8_12_16"/>
    <property type="match status" value="2"/>
</dbReference>
<dbReference type="AlphaFoldDB" id="A0A077Z9M1"/>
<dbReference type="PANTHER" id="PTHR14499:SF136">
    <property type="entry name" value="GH08630P"/>
    <property type="match status" value="1"/>
</dbReference>
<dbReference type="Pfam" id="PF02214">
    <property type="entry name" value="BTB_2"/>
    <property type="match status" value="2"/>
</dbReference>
<dbReference type="InterPro" id="IPR000210">
    <property type="entry name" value="BTB/POZ_dom"/>
</dbReference>
<keyword evidence="2" id="KW-0597">Phosphoprotein</keyword>
<name>A0A077Z9M1_TRITR</name>
<dbReference type="InterPro" id="IPR003131">
    <property type="entry name" value="T1-type_BTB"/>
</dbReference>